<dbReference type="InterPro" id="IPR014732">
    <property type="entry name" value="OMPdecase"/>
</dbReference>
<feature type="domain" description="Orotidine 5'-phosphate decarboxylase" evidence="8">
    <location>
        <begin position="1"/>
        <end position="199"/>
    </location>
</feature>
<dbReference type="EC" id="4.1.1.23" evidence="2"/>
<keyword evidence="4" id="KW-0210">Decarboxylase</keyword>
<dbReference type="InterPro" id="IPR018089">
    <property type="entry name" value="OMPdecase_AS"/>
</dbReference>
<dbReference type="Pfam" id="PF00215">
    <property type="entry name" value="OMPdecase"/>
    <property type="match status" value="1"/>
</dbReference>
<dbReference type="NCBIfam" id="NF001273">
    <property type="entry name" value="PRK00230.1"/>
    <property type="match status" value="1"/>
</dbReference>
<evidence type="ECO:0000256" key="7">
    <source>
        <dbReference type="ARBA" id="ARBA00033428"/>
    </source>
</evidence>
<dbReference type="EMBL" id="UINC01002123">
    <property type="protein sequence ID" value="SUZ93164.1"/>
    <property type="molecule type" value="Genomic_DNA"/>
</dbReference>
<evidence type="ECO:0000259" key="8">
    <source>
        <dbReference type="SMART" id="SM00934"/>
    </source>
</evidence>
<keyword evidence="5" id="KW-0665">Pyrimidine biosynthesis</keyword>
<dbReference type="SMART" id="SM00934">
    <property type="entry name" value="OMPdecase"/>
    <property type="match status" value="1"/>
</dbReference>
<dbReference type="PANTHER" id="PTHR32119:SF2">
    <property type="entry name" value="OROTIDINE 5'-PHOSPHATE DECARBOXYLASE"/>
    <property type="match status" value="1"/>
</dbReference>
<dbReference type="InterPro" id="IPR011060">
    <property type="entry name" value="RibuloseP-bd_barrel"/>
</dbReference>
<organism evidence="9">
    <name type="scientific">marine metagenome</name>
    <dbReference type="NCBI Taxonomy" id="408172"/>
    <lineage>
        <taxon>unclassified sequences</taxon>
        <taxon>metagenomes</taxon>
        <taxon>ecological metagenomes</taxon>
    </lineage>
</organism>
<dbReference type="Gene3D" id="3.20.20.70">
    <property type="entry name" value="Aldolase class I"/>
    <property type="match status" value="1"/>
</dbReference>
<dbReference type="CDD" id="cd04725">
    <property type="entry name" value="OMP_decarboxylase_like"/>
    <property type="match status" value="1"/>
</dbReference>
<evidence type="ECO:0000256" key="3">
    <source>
        <dbReference type="ARBA" id="ARBA00021923"/>
    </source>
</evidence>
<dbReference type="InterPro" id="IPR013785">
    <property type="entry name" value="Aldolase_TIM"/>
</dbReference>
<evidence type="ECO:0000313" key="9">
    <source>
        <dbReference type="EMBL" id="SUZ93164.1"/>
    </source>
</evidence>
<dbReference type="GO" id="GO:0044205">
    <property type="term" value="P:'de novo' UMP biosynthetic process"/>
    <property type="evidence" value="ECO:0007669"/>
    <property type="project" value="UniProtKB-UniPathway"/>
</dbReference>
<dbReference type="SUPFAM" id="SSF51366">
    <property type="entry name" value="Ribulose-phoshate binding barrel"/>
    <property type="match status" value="1"/>
</dbReference>
<evidence type="ECO:0000256" key="2">
    <source>
        <dbReference type="ARBA" id="ARBA00012321"/>
    </source>
</evidence>
<protein>
    <recommendedName>
        <fullName evidence="3">Orotidine 5'-phosphate decarboxylase</fullName>
        <ecNumber evidence="2">4.1.1.23</ecNumber>
    </recommendedName>
    <alternativeName>
        <fullName evidence="7">OMP decarboxylase</fullName>
    </alternativeName>
</protein>
<reference evidence="9" key="1">
    <citation type="submission" date="2018-05" db="EMBL/GenBank/DDBJ databases">
        <authorList>
            <person name="Lanie J.A."/>
            <person name="Ng W.-L."/>
            <person name="Kazmierczak K.M."/>
            <person name="Andrzejewski T.M."/>
            <person name="Davidsen T.M."/>
            <person name="Wayne K.J."/>
            <person name="Tettelin H."/>
            <person name="Glass J.I."/>
            <person name="Rusch D."/>
            <person name="Podicherti R."/>
            <person name="Tsui H.-C.T."/>
            <person name="Winkler M.E."/>
        </authorList>
    </citation>
    <scope>NUCLEOTIDE SEQUENCE</scope>
</reference>
<sequence>MHDHVDVAKVGLELFISAGPRLVEELVGAGWEVFLDLKLHDIPATVAGAVRSAGRLGVEFMTLHTAGGRSMMEAAVAARSNGTPRLLGVTLLTSLDSEQIREVGYQGSTGGNVARLANLAHEAGCDGVVSSPHEVATIKAVHGEDFLVVCPGIRPAGASIDDQARVATASEAIKAGADILVVGRPIIKAPDPTAAAEEIRSEIEDAYDRRS</sequence>
<evidence type="ECO:0000256" key="6">
    <source>
        <dbReference type="ARBA" id="ARBA00023239"/>
    </source>
</evidence>
<dbReference type="PANTHER" id="PTHR32119">
    <property type="entry name" value="OROTIDINE 5'-PHOSPHATE DECARBOXYLASE"/>
    <property type="match status" value="1"/>
</dbReference>
<dbReference type="PROSITE" id="PS00156">
    <property type="entry name" value="OMPDECASE"/>
    <property type="match status" value="1"/>
</dbReference>
<dbReference type="NCBIfam" id="TIGR01740">
    <property type="entry name" value="pyrF"/>
    <property type="match status" value="1"/>
</dbReference>
<evidence type="ECO:0000256" key="4">
    <source>
        <dbReference type="ARBA" id="ARBA00022793"/>
    </source>
</evidence>
<dbReference type="GO" id="GO:0006207">
    <property type="term" value="P:'de novo' pyrimidine nucleobase biosynthetic process"/>
    <property type="evidence" value="ECO:0007669"/>
    <property type="project" value="InterPro"/>
</dbReference>
<accession>A0A381RPI2</accession>
<comment type="pathway">
    <text evidence="1">Pyrimidine metabolism; UMP biosynthesis via de novo pathway; UMP from orotate: step 2/2.</text>
</comment>
<evidence type="ECO:0000256" key="1">
    <source>
        <dbReference type="ARBA" id="ARBA00004861"/>
    </source>
</evidence>
<gene>
    <name evidence="9" type="ORF">METZ01_LOCUS46018</name>
</gene>
<dbReference type="UniPathway" id="UPA00070">
    <property type="reaction ID" value="UER00120"/>
</dbReference>
<name>A0A381RPI2_9ZZZZ</name>
<dbReference type="GO" id="GO:0005829">
    <property type="term" value="C:cytosol"/>
    <property type="evidence" value="ECO:0007669"/>
    <property type="project" value="TreeGrafter"/>
</dbReference>
<proteinExistence type="predicted"/>
<dbReference type="GO" id="GO:0004590">
    <property type="term" value="F:orotidine-5'-phosphate decarboxylase activity"/>
    <property type="evidence" value="ECO:0007669"/>
    <property type="project" value="UniProtKB-EC"/>
</dbReference>
<keyword evidence="6" id="KW-0456">Lyase</keyword>
<dbReference type="AlphaFoldDB" id="A0A381RPI2"/>
<dbReference type="InterPro" id="IPR001754">
    <property type="entry name" value="OMPdeCOase_dom"/>
</dbReference>
<evidence type="ECO:0000256" key="5">
    <source>
        <dbReference type="ARBA" id="ARBA00022975"/>
    </source>
</evidence>